<dbReference type="AlphaFoldDB" id="A0A5S4ZWX9"/>
<feature type="transmembrane region" description="Helical" evidence="1">
    <location>
        <begin position="6"/>
        <end position="27"/>
    </location>
</feature>
<dbReference type="RefSeq" id="WP_166510462.1">
    <property type="nucleotide sequence ID" value="NZ_VNHM01000002.1"/>
</dbReference>
<organism evidence="2 3">
    <name type="scientific">Desulfallas thermosapovorans DSM 6562</name>
    <dbReference type="NCBI Taxonomy" id="1121431"/>
    <lineage>
        <taxon>Bacteria</taxon>
        <taxon>Bacillati</taxon>
        <taxon>Bacillota</taxon>
        <taxon>Clostridia</taxon>
        <taxon>Eubacteriales</taxon>
        <taxon>Desulfallaceae</taxon>
        <taxon>Desulfallas</taxon>
    </lineage>
</organism>
<dbReference type="InterPro" id="IPR008407">
    <property type="entry name" value="Brnchd-chn_aa_trnsp_AzlD"/>
</dbReference>
<dbReference type="EMBL" id="VNHM01000002">
    <property type="protein sequence ID" value="TYO97203.1"/>
    <property type="molecule type" value="Genomic_DNA"/>
</dbReference>
<keyword evidence="1" id="KW-0472">Membrane</keyword>
<evidence type="ECO:0000313" key="2">
    <source>
        <dbReference type="EMBL" id="TYO97203.1"/>
    </source>
</evidence>
<evidence type="ECO:0000256" key="1">
    <source>
        <dbReference type="SAM" id="Phobius"/>
    </source>
</evidence>
<dbReference type="Proteomes" id="UP000323166">
    <property type="component" value="Unassembled WGS sequence"/>
</dbReference>
<reference evidence="2 3" key="1">
    <citation type="submission" date="2019-07" db="EMBL/GenBank/DDBJ databases">
        <title>Genomic Encyclopedia of Type Strains, Phase I: the one thousand microbial genomes (KMG-I) project.</title>
        <authorList>
            <person name="Kyrpides N."/>
        </authorList>
    </citation>
    <scope>NUCLEOTIDE SEQUENCE [LARGE SCALE GENOMIC DNA]</scope>
    <source>
        <strain evidence="2 3">DSM 6562</strain>
    </source>
</reference>
<keyword evidence="3" id="KW-1185">Reference proteome</keyword>
<name>A0A5S4ZWX9_9FIRM</name>
<gene>
    <name evidence="2" type="ORF">LX24_00386</name>
</gene>
<keyword evidence="1" id="KW-0812">Transmembrane</keyword>
<proteinExistence type="predicted"/>
<feature type="transmembrane region" description="Helical" evidence="1">
    <location>
        <begin position="39"/>
        <end position="57"/>
    </location>
</feature>
<protein>
    <submittedName>
        <fullName evidence="2">Branched-subunit amino acid transport protein</fullName>
    </submittedName>
</protein>
<comment type="caution">
    <text evidence="2">The sequence shown here is derived from an EMBL/GenBank/DDBJ whole genome shotgun (WGS) entry which is preliminary data.</text>
</comment>
<accession>A0A5S4ZWX9</accession>
<dbReference type="Pfam" id="PF05437">
    <property type="entry name" value="AzlD"/>
    <property type="match status" value="1"/>
</dbReference>
<evidence type="ECO:0000313" key="3">
    <source>
        <dbReference type="Proteomes" id="UP000323166"/>
    </source>
</evidence>
<sequence length="106" mass="11415">MDAQIWLIIGAMALVTAIPRLLPYFIINKRSLQAPVKNWLKLLPIVIFASMIAPPLLTENNTFAPLAHLTDLAAVALAGTIAFFTRNLAFSLGGAVAVLLAAEYLL</sequence>
<feature type="transmembrane region" description="Helical" evidence="1">
    <location>
        <begin position="88"/>
        <end position="105"/>
    </location>
</feature>
<keyword evidence="1" id="KW-1133">Transmembrane helix</keyword>